<dbReference type="SUPFAM" id="SSF52540">
    <property type="entry name" value="P-loop containing nucleoside triphosphate hydrolases"/>
    <property type="match status" value="1"/>
</dbReference>
<dbReference type="NCBIfam" id="TIGR00756">
    <property type="entry name" value="PPR"/>
    <property type="match status" value="1"/>
</dbReference>
<dbReference type="OrthoDB" id="185373at2759"/>
<dbReference type="InterPro" id="IPR046960">
    <property type="entry name" value="PPR_At4g14850-like_plant"/>
</dbReference>
<dbReference type="PANTHER" id="PTHR47926">
    <property type="entry name" value="PENTATRICOPEPTIDE REPEAT-CONTAINING PROTEIN"/>
    <property type="match status" value="1"/>
</dbReference>
<protein>
    <recommendedName>
        <fullName evidence="4">Pentatricopeptide repeat-containing protein</fullName>
    </recommendedName>
</protein>
<accession>A0A835M7L4</accession>
<dbReference type="InterPro" id="IPR002885">
    <property type="entry name" value="PPR_rpt"/>
</dbReference>
<gene>
    <name evidence="2" type="ORF">IFM89_006574</name>
</gene>
<dbReference type="AlphaFoldDB" id="A0A835M7L4"/>
<organism evidence="2 3">
    <name type="scientific">Coptis chinensis</name>
    <dbReference type="NCBI Taxonomy" id="261450"/>
    <lineage>
        <taxon>Eukaryota</taxon>
        <taxon>Viridiplantae</taxon>
        <taxon>Streptophyta</taxon>
        <taxon>Embryophyta</taxon>
        <taxon>Tracheophyta</taxon>
        <taxon>Spermatophyta</taxon>
        <taxon>Magnoliopsida</taxon>
        <taxon>Ranunculales</taxon>
        <taxon>Ranunculaceae</taxon>
        <taxon>Coptidoideae</taxon>
        <taxon>Coptis</taxon>
    </lineage>
</organism>
<evidence type="ECO:0000256" key="1">
    <source>
        <dbReference type="ARBA" id="ARBA00022737"/>
    </source>
</evidence>
<dbReference type="EMBL" id="JADFTS010000002">
    <property type="protein sequence ID" value="KAF9619387.1"/>
    <property type="molecule type" value="Genomic_DNA"/>
</dbReference>
<dbReference type="GO" id="GO:0009451">
    <property type="term" value="P:RNA modification"/>
    <property type="evidence" value="ECO:0007669"/>
    <property type="project" value="InterPro"/>
</dbReference>
<dbReference type="Proteomes" id="UP000631114">
    <property type="component" value="Unassembled WGS sequence"/>
</dbReference>
<dbReference type="GO" id="GO:0003723">
    <property type="term" value="F:RNA binding"/>
    <property type="evidence" value="ECO:0007669"/>
    <property type="project" value="InterPro"/>
</dbReference>
<dbReference type="InterPro" id="IPR027417">
    <property type="entry name" value="P-loop_NTPase"/>
</dbReference>
<evidence type="ECO:0000313" key="2">
    <source>
        <dbReference type="EMBL" id="KAF9619387.1"/>
    </source>
</evidence>
<evidence type="ECO:0000313" key="3">
    <source>
        <dbReference type="Proteomes" id="UP000631114"/>
    </source>
</evidence>
<name>A0A835M7L4_9MAGN</name>
<dbReference type="Pfam" id="PF01535">
    <property type="entry name" value="PPR"/>
    <property type="match status" value="2"/>
</dbReference>
<keyword evidence="1" id="KW-0677">Repeat</keyword>
<keyword evidence="3" id="KW-1185">Reference proteome</keyword>
<dbReference type="Pfam" id="PF13812">
    <property type="entry name" value="PPR_3"/>
    <property type="match status" value="1"/>
</dbReference>
<dbReference type="PANTHER" id="PTHR47926:SF381">
    <property type="entry name" value="DYW DOMAIN-CONTAINING PROTEIN"/>
    <property type="match status" value="1"/>
</dbReference>
<dbReference type="InterPro" id="IPR011990">
    <property type="entry name" value="TPR-like_helical_dom_sf"/>
</dbReference>
<dbReference type="GO" id="GO:0099402">
    <property type="term" value="P:plant organ development"/>
    <property type="evidence" value="ECO:0007669"/>
    <property type="project" value="UniProtKB-ARBA"/>
</dbReference>
<comment type="caution">
    <text evidence="2">The sequence shown here is derived from an EMBL/GenBank/DDBJ whole genome shotgun (WGS) entry which is preliminary data.</text>
</comment>
<evidence type="ECO:0008006" key="4">
    <source>
        <dbReference type="Google" id="ProtNLM"/>
    </source>
</evidence>
<dbReference type="FunFam" id="1.25.40.10:FF:000158">
    <property type="entry name" value="pentatricopeptide repeat-containing protein At2g33680"/>
    <property type="match status" value="1"/>
</dbReference>
<proteinExistence type="predicted"/>
<sequence>MRKEGIKPSKFTFSSILKACSALDASEYGKQIHAQILKSNLQSDEFIGSALFDLYSLYGCIEDGLRCFHSTPKLDIVSWTSLMLDEFTISCALSACANLVASRSNRVHKDGCASEALSLFKEMNGCGIAPNQITFLGVLTACSHGGLMEEGLRYFESMKNDHGLNPNVKHCASVVDLLGRARRLDDAEKFIMQSGFENDVVMWRALLSACRVHGASVTGERVAKRALACRIERDYKISESIEREGKGCMTIVNKWDTIPNKKLQTASYYEEDVKEKVRSLNWAPIVYSTGMVGHSVEKIVATASSVERERSRRWE</sequence>
<dbReference type="Gene3D" id="1.25.40.10">
    <property type="entry name" value="Tetratricopeptide repeat domain"/>
    <property type="match status" value="2"/>
</dbReference>
<reference evidence="2 3" key="1">
    <citation type="submission" date="2020-10" db="EMBL/GenBank/DDBJ databases">
        <title>The Coptis chinensis genome and diversification of protoberbering-type alkaloids.</title>
        <authorList>
            <person name="Wang B."/>
            <person name="Shu S."/>
            <person name="Song C."/>
            <person name="Liu Y."/>
        </authorList>
    </citation>
    <scope>NUCLEOTIDE SEQUENCE [LARGE SCALE GENOMIC DNA]</scope>
    <source>
        <strain evidence="2">HL-2020</strain>
        <tissue evidence="2">Leaf</tissue>
    </source>
</reference>